<dbReference type="Proteomes" id="UP001305787">
    <property type="component" value="Plasmid cp26"/>
</dbReference>
<organism evidence="1 2">
    <name type="scientific">Borrelia andersonii</name>
    <name type="common">Borreliella andersonii</name>
    <dbReference type="NCBI Taxonomy" id="42109"/>
    <lineage>
        <taxon>Bacteria</taxon>
        <taxon>Pseudomonadati</taxon>
        <taxon>Spirochaetota</taxon>
        <taxon>Spirochaetia</taxon>
        <taxon>Spirochaetales</taxon>
        <taxon>Borreliaceae</taxon>
        <taxon>Borreliella</taxon>
    </lineage>
</organism>
<name>A0ABZ3JCZ2_BORAD</name>
<sequence length="40" mass="4699">MLHVKSVGVMKDQRTCEYTDAIGICKCKRLYDSIMDRNYL</sequence>
<accession>A0ABZ3JCZ2</accession>
<reference evidence="1" key="1">
    <citation type="submission" date="2023-07" db="EMBL/GenBank/DDBJ databases">
        <title>Genome sequencing of multiple Borrelia sensu lato isolates.</title>
        <authorList>
            <person name="Mongodin E.F."/>
            <person name="Rudenko N."/>
            <person name="Fraser C.M."/>
            <person name="Schutzer S."/>
            <person name="Luft B."/>
            <person name="Morgan R."/>
            <person name="Chastens S."/>
            <person name="Qiu W."/>
        </authorList>
    </citation>
    <scope>NUCLEOTIDE SEQUENCE [LARGE SCALE GENOMIC DNA]</scope>
    <source>
        <strain evidence="1">21038</strain>
    </source>
</reference>
<evidence type="ECO:0000313" key="2">
    <source>
        <dbReference type="Proteomes" id="UP001305787"/>
    </source>
</evidence>
<dbReference type="RefSeq" id="WP_421115099.1">
    <property type="nucleotide sequence ID" value="NZ_CP132458.1"/>
</dbReference>
<keyword evidence="2" id="KW-1185">Reference proteome</keyword>
<gene>
    <name evidence="1" type="ORF">QIA45_04810</name>
</gene>
<geneLocation type="plasmid" evidence="1 2">
    <name>cp26</name>
</geneLocation>
<evidence type="ECO:0000313" key="1">
    <source>
        <dbReference type="EMBL" id="XOU13214.1"/>
    </source>
</evidence>
<proteinExistence type="predicted"/>
<dbReference type="EMBL" id="CP132458">
    <property type="protein sequence ID" value="XOU13214.1"/>
    <property type="molecule type" value="Genomic_DNA"/>
</dbReference>
<protein>
    <submittedName>
        <fullName evidence="1">Uncharacterized protein</fullName>
    </submittedName>
</protein>
<keyword evidence="1" id="KW-0614">Plasmid</keyword>